<dbReference type="InterPro" id="IPR021622">
    <property type="entry name" value="Afadin/alpha-actinin-bd"/>
</dbReference>
<evidence type="ECO:0000256" key="1">
    <source>
        <dbReference type="ARBA" id="ARBA00009291"/>
    </source>
</evidence>
<dbReference type="Pfam" id="PF11559">
    <property type="entry name" value="ADIP"/>
    <property type="match status" value="1"/>
</dbReference>
<feature type="compositionally biased region" description="Low complexity" evidence="4">
    <location>
        <begin position="21"/>
        <end position="30"/>
    </location>
</feature>
<dbReference type="EMBL" id="WHVB01000026">
    <property type="protein sequence ID" value="KAF8470313.1"/>
    <property type="molecule type" value="Genomic_DNA"/>
</dbReference>
<feature type="compositionally biased region" description="Low complexity" evidence="4">
    <location>
        <begin position="485"/>
        <end position="499"/>
    </location>
</feature>
<feature type="compositionally biased region" description="Low complexity" evidence="4">
    <location>
        <begin position="929"/>
        <end position="951"/>
    </location>
</feature>
<accession>A0A9P5JYS8</accession>
<dbReference type="PANTHER" id="PTHR47057:SF1">
    <property type="entry name" value="AFADIN_ALPHA-ACTININ-BINDING PROTEIN"/>
    <property type="match status" value="1"/>
</dbReference>
<feature type="region of interest" description="Disordered" evidence="4">
    <location>
        <begin position="1"/>
        <end position="30"/>
    </location>
</feature>
<organism evidence="5 6">
    <name type="scientific">Russula ochroleuca</name>
    <dbReference type="NCBI Taxonomy" id="152965"/>
    <lineage>
        <taxon>Eukaryota</taxon>
        <taxon>Fungi</taxon>
        <taxon>Dikarya</taxon>
        <taxon>Basidiomycota</taxon>
        <taxon>Agaricomycotina</taxon>
        <taxon>Agaricomycetes</taxon>
        <taxon>Russulales</taxon>
        <taxon>Russulaceae</taxon>
        <taxon>Russula</taxon>
    </lineage>
</organism>
<comment type="similarity">
    <text evidence="1">Belongs to the ADIP family.</text>
</comment>
<feature type="region of interest" description="Disordered" evidence="4">
    <location>
        <begin position="419"/>
        <end position="562"/>
    </location>
</feature>
<dbReference type="Proteomes" id="UP000759537">
    <property type="component" value="Unassembled WGS sequence"/>
</dbReference>
<keyword evidence="6" id="KW-1185">Reference proteome</keyword>
<proteinExistence type="inferred from homology"/>
<protein>
    <submittedName>
        <fullName evidence="5">Afadin and alpha-actinin-binding-domain-containing protein</fullName>
    </submittedName>
</protein>
<feature type="coiled-coil region" evidence="3">
    <location>
        <begin position="109"/>
        <end position="136"/>
    </location>
</feature>
<feature type="region of interest" description="Disordered" evidence="4">
    <location>
        <begin position="919"/>
        <end position="951"/>
    </location>
</feature>
<feature type="compositionally biased region" description="Pro residues" evidence="4">
    <location>
        <begin position="574"/>
        <end position="595"/>
    </location>
</feature>
<reference evidence="5" key="2">
    <citation type="journal article" date="2020" name="Nat. Commun.">
        <title>Large-scale genome sequencing of mycorrhizal fungi provides insights into the early evolution of symbiotic traits.</title>
        <authorList>
            <person name="Miyauchi S."/>
            <person name="Kiss E."/>
            <person name="Kuo A."/>
            <person name="Drula E."/>
            <person name="Kohler A."/>
            <person name="Sanchez-Garcia M."/>
            <person name="Morin E."/>
            <person name="Andreopoulos B."/>
            <person name="Barry K.W."/>
            <person name="Bonito G."/>
            <person name="Buee M."/>
            <person name="Carver A."/>
            <person name="Chen C."/>
            <person name="Cichocki N."/>
            <person name="Clum A."/>
            <person name="Culley D."/>
            <person name="Crous P.W."/>
            <person name="Fauchery L."/>
            <person name="Girlanda M."/>
            <person name="Hayes R.D."/>
            <person name="Keri Z."/>
            <person name="LaButti K."/>
            <person name="Lipzen A."/>
            <person name="Lombard V."/>
            <person name="Magnuson J."/>
            <person name="Maillard F."/>
            <person name="Murat C."/>
            <person name="Nolan M."/>
            <person name="Ohm R.A."/>
            <person name="Pangilinan J."/>
            <person name="Pereira M.F."/>
            <person name="Perotto S."/>
            <person name="Peter M."/>
            <person name="Pfister S."/>
            <person name="Riley R."/>
            <person name="Sitrit Y."/>
            <person name="Stielow J.B."/>
            <person name="Szollosi G."/>
            <person name="Zifcakova L."/>
            <person name="Stursova M."/>
            <person name="Spatafora J.W."/>
            <person name="Tedersoo L."/>
            <person name="Vaario L.M."/>
            <person name="Yamada A."/>
            <person name="Yan M."/>
            <person name="Wang P."/>
            <person name="Xu J."/>
            <person name="Bruns T."/>
            <person name="Baldrian P."/>
            <person name="Vilgalys R."/>
            <person name="Dunand C."/>
            <person name="Henrissat B."/>
            <person name="Grigoriev I.V."/>
            <person name="Hibbett D."/>
            <person name="Nagy L.G."/>
            <person name="Martin F.M."/>
        </authorList>
    </citation>
    <scope>NUCLEOTIDE SEQUENCE</scope>
    <source>
        <strain evidence="5">Prilba</strain>
    </source>
</reference>
<comment type="caution">
    <text evidence="5">The sequence shown here is derived from an EMBL/GenBank/DDBJ whole genome shotgun (WGS) entry which is preliminary data.</text>
</comment>
<feature type="region of interest" description="Disordered" evidence="4">
    <location>
        <begin position="574"/>
        <end position="596"/>
    </location>
</feature>
<dbReference type="AlphaFoldDB" id="A0A9P5JYS8"/>
<feature type="compositionally biased region" description="Polar residues" evidence="4">
    <location>
        <begin position="1"/>
        <end position="10"/>
    </location>
</feature>
<feature type="compositionally biased region" description="Basic residues" evidence="4">
    <location>
        <begin position="500"/>
        <end position="509"/>
    </location>
</feature>
<dbReference type="OrthoDB" id="312015at2759"/>
<evidence type="ECO:0000313" key="5">
    <source>
        <dbReference type="EMBL" id="KAF8470313.1"/>
    </source>
</evidence>
<name>A0A9P5JYS8_9AGAM</name>
<reference evidence="5" key="1">
    <citation type="submission" date="2019-10" db="EMBL/GenBank/DDBJ databases">
        <authorList>
            <consortium name="DOE Joint Genome Institute"/>
            <person name="Kuo A."/>
            <person name="Miyauchi S."/>
            <person name="Kiss E."/>
            <person name="Drula E."/>
            <person name="Kohler A."/>
            <person name="Sanchez-Garcia M."/>
            <person name="Andreopoulos B."/>
            <person name="Barry K.W."/>
            <person name="Bonito G."/>
            <person name="Buee M."/>
            <person name="Carver A."/>
            <person name="Chen C."/>
            <person name="Cichocki N."/>
            <person name="Clum A."/>
            <person name="Culley D."/>
            <person name="Crous P.W."/>
            <person name="Fauchery L."/>
            <person name="Girlanda M."/>
            <person name="Hayes R."/>
            <person name="Keri Z."/>
            <person name="LaButti K."/>
            <person name="Lipzen A."/>
            <person name="Lombard V."/>
            <person name="Magnuson J."/>
            <person name="Maillard F."/>
            <person name="Morin E."/>
            <person name="Murat C."/>
            <person name="Nolan M."/>
            <person name="Ohm R."/>
            <person name="Pangilinan J."/>
            <person name="Pereira M."/>
            <person name="Perotto S."/>
            <person name="Peter M."/>
            <person name="Riley R."/>
            <person name="Sitrit Y."/>
            <person name="Stielow B."/>
            <person name="Szollosi G."/>
            <person name="Zifcakova L."/>
            <person name="Stursova M."/>
            <person name="Spatafora J.W."/>
            <person name="Tedersoo L."/>
            <person name="Vaario L.-M."/>
            <person name="Yamada A."/>
            <person name="Yan M."/>
            <person name="Wang P."/>
            <person name="Xu J."/>
            <person name="Bruns T."/>
            <person name="Baldrian P."/>
            <person name="Vilgalys R."/>
            <person name="Henrissat B."/>
            <person name="Grigoriev I.V."/>
            <person name="Hibbett D."/>
            <person name="Nagy L.G."/>
            <person name="Martin F.M."/>
        </authorList>
    </citation>
    <scope>NUCLEOTIDE SEQUENCE</scope>
    <source>
        <strain evidence="5">Prilba</strain>
    </source>
</reference>
<feature type="compositionally biased region" description="Basic and acidic residues" evidence="4">
    <location>
        <begin position="426"/>
        <end position="453"/>
    </location>
</feature>
<gene>
    <name evidence="5" type="ORF">DFH94DRAFT_216366</name>
</gene>
<feature type="coiled-coil region" evidence="3">
    <location>
        <begin position="345"/>
        <end position="379"/>
    </location>
</feature>
<evidence type="ECO:0000313" key="6">
    <source>
        <dbReference type="Proteomes" id="UP000759537"/>
    </source>
</evidence>
<feature type="compositionally biased region" description="Gly residues" evidence="4">
    <location>
        <begin position="919"/>
        <end position="928"/>
    </location>
</feature>
<evidence type="ECO:0000256" key="2">
    <source>
        <dbReference type="ARBA" id="ARBA00023054"/>
    </source>
</evidence>
<evidence type="ECO:0000256" key="3">
    <source>
        <dbReference type="SAM" id="Coils"/>
    </source>
</evidence>
<feature type="compositionally biased region" description="Basic residues" evidence="4">
    <location>
        <begin position="466"/>
        <end position="483"/>
    </location>
</feature>
<evidence type="ECO:0000256" key="4">
    <source>
        <dbReference type="SAM" id="MobiDB-lite"/>
    </source>
</evidence>
<dbReference type="PANTHER" id="PTHR47057">
    <property type="entry name" value="AFADIN/ALPHA-ACTININ-BINDING"/>
    <property type="match status" value="1"/>
</dbReference>
<feature type="region of interest" description="Disordered" evidence="4">
    <location>
        <begin position="696"/>
        <end position="802"/>
    </location>
</feature>
<keyword evidence="2 3" id="KW-0175">Coiled coil</keyword>
<feature type="compositionally biased region" description="Low complexity" evidence="4">
    <location>
        <begin position="542"/>
        <end position="562"/>
    </location>
</feature>
<sequence length="951" mass="99531">MAATPATKNSVHWAPSPIPSPLSDSSSSSSSSFTSSSTIQYINAQLISHGFAVPPGLSLDGLSTADAENVTRCLLSMLSQRVEDMTRAEELTTKLRTLSYDHERLRTMHSAATETAESAERDAAAARAKLTIANRAQMQAETAHKQTTGDLQRARTALQALRATHVAEIKKREKEIEAMRERWSKLADAQLKVASLPSGMVFSRPAANASVLSDSGSGSSGQRQNQKGLVEGALEEAEKAGALLREENVELKGLVVDAANAVRKILHKAVSSDPDDLEFPPPLATVDLFPLGAHDAAFERLSALLTSLRDALTTLRASEAAPAGAGAASGSNPPKPQILLADLAKKAAESDAKAYKWEIEELRNTIAGLRDELKRVKAEKLAPPSRLQDIPAAHDKLASHLPPPNEVEAGPALEPQYEMEVTDPEANSKPEQLEQHTSKKREMLSSTRPEKRAPPTTAQPGPSRLSPRKTRSKSKAKVVHKSPLKAARASRPSSASAKRSSTRPRRLSSKRVESSFETEVIPSTVPASLLPTSFVLPPPSPESRLPRAPQPSSSSSDPASVLTGLPSFVPPLLFPSTTPPFPPPALQSPPFPPPSSTIATTREIAVPGVPPFAPTGMAVGADETESQIQNGQHLPPAPAPTLRPFPLAKPLARNMSHAYSPVKPSPLSRILMLATSPEHMMAAAVADTQRASTAALALPPGFPGSDPNSHPPLGSTAFPPVFERQPPVPAPLLMDTTSNTATGPQRKRGSSKRTSLEAELDLDADAAKRQPTLRNDSDTGGGTVSMDVVDNADAGTVTKDPRAPEKENTIRRRLRGPAAVRNANANVNANANANINVRRGGVKTRKMTAAAAATTTTIKSGSGKSGSAVPRSALAPVPAPVPAPAPAPAVTMAMADHELAVEAGRVGGAASRLLAAARGGGAGAGAGAGPRRVPINSTEAAAAGVPARRAS</sequence>